<dbReference type="AlphaFoldDB" id="A0A329MI46"/>
<sequence>MFTPEQQTEIDRIVKERLAAGRKKHYQEMAEIKARAAELPSYKKLYEEASAEIKRLTGEVTNG</sequence>
<gene>
    <name evidence="1" type="ORF">DQG23_21160</name>
</gene>
<reference evidence="1 2" key="1">
    <citation type="journal article" date="2009" name="Int. J. Syst. Evol. Microbiol.">
        <title>Paenibacillus contaminans sp. nov., isolated from a contaminated laboratory plate.</title>
        <authorList>
            <person name="Chou J.H."/>
            <person name="Lee J.H."/>
            <person name="Lin M.C."/>
            <person name="Chang P.S."/>
            <person name="Arun A.B."/>
            <person name="Young C.C."/>
            <person name="Chen W.M."/>
        </authorList>
    </citation>
    <scope>NUCLEOTIDE SEQUENCE [LARGE SCALE GENOMIC DNA]</scope>
    <source>
        <strain evidence="1 2">CKOBP-6</strain>
    </source>
</reference>
<dbReference type="RefSeq" id="WP_113032860.1">
    <property type="nucleotide sequence ID" value="NZ_QMFB01000012.1"/>
</dbReference>
<evidence type="ECO:0000313" key="2">
    <source>
        <dbReference type="Proteomes" id="UP000250369"/>
    </source>
</evidence>
<dbReference type="Proteomes" id="UP000250369">
    <property type="component" value="Unassembled WGS sequence"/>
</dbReference>
<accession>A0A329MI46</accession>
<name>A0A329MI46_9BACL</name>
<evidence type="ECO:0000313" key="1">
    <source>
        <dbReference type="EMBL" id="RAV19499.1"/>
    </source>
</evidence>
<dbReference type="EMBL" id="QMFB01000012">
    <property type="protein sequence ID" value="RAV19499.1"/>
    <property type="molecule type" value="Genomic_DNA"/>
</dbReference>
<comment type="caution">
    <text evidence="1">The sequence shown here is derived from an EMBL/GenBank/DDBJ whole genome shotgun (WGS) entry which is preliminary data.</text>
</comment>
<protein>
    <submittedName>
        <fullName evidence="1">Uncharacterized protein</fullName>
    </submittedName>
</protein>
<keyword evidence="2" id="KW-1185">Reference proteome</keyword>
<proteinExistence type="predicted"/>
<organism evidence="1 2">
    <name type="scientific">Paenibacillus contaminans</name>
    <dbReference type="NCBI Taxonomy" id="450362"/>
    <lineage>
        <taxon>Bacteria</taxon>
        <taxon>Bacillati</taxon>
        <taxon>Bacillota</taxon>
        <taxon>Bacilli</taxon>
        <taxon>Bacillales</taxon>
        <taxon>Paenibacillaceae</taxon>
        <taxon>Paenibacillus</taxon>
    </lineage>
</organism>